<dbReference type="SUPFAM" id="SSF46548">
    <property type="entry name" value="alpha-helical ferredoxin"/>
    <property type="match status" value="1"/>
</dbReference>
<sequence>MSKHSIGSVMVIGGGIAGIQSALDLAGAGFLVHIVEKSPAIGGVMSALDKTFPTNDCSMCILSPKLVEVGRHANIRLYTCADVESVDGEPGNFHITLSKAPRFINLDACTACGDCAGVCPVTRPSTFDMGLSMRKAAYKPYAQAIPSGYAIEKLDKAPCRAACPAHINVQGYVQMVKQGKFREAVQIIMRDLPFPGTLGRVCPHACEKSCRRLEIDEAISIRELKRVAADNTDLNEIPVPEIKKRDEKVAIIGSGPAGLTAAYFLAQDGYQVSVYEAMPEAGGMMRYGIPEHRLPRAVLDAEINNLKRYGIEIITNTAIGKNLTIEELQQHGAKAVFLAAGAWKGLKLHIQGEESEGVEDVTTFLRNVHLGKLKKISGKAVIIGGGHSALDGARVALRLGADESHIIYRRSKTEMLAEPEEIEEAEKEGVKIHFLTAPVEINNENGKVTGIKCIATRLTQPDTTGRRKPVPIEGSEFTIAADHIIPAIGQEPDLGFLGDRAELKISKWNLLEVNPETLQTNIDGVFAGGDVVTGPATVIEAVEAGKRAARYIEKYLQGEELPQQWQDEPPMGTNWVGIQDDEPVRHRLKAPTLNVEKRLKGFEEVNLTADKETAKAEAERCINCGGCCECYECVTACKAGAVTFDTHAQKTETLTVDVGAVIMTPGSESFDPGAMDIYGYGKLPNVVTAREFERILSASGPFEGHLVRPSDHNPPEKIAWLQCVGSRNIREDEHGYCSGVCCMYAIKEAVIAKEHSEVKLDTAIFFMDMRTHGKGFEQTYNRARDEQEVRFIRARFHSIEPVKGTDDLKLTYFSDDGELKDEIFSMVVLSTALEIPQYIKNLSERLGVEADSDGFASTSCLTPVATSRAGIFAAGAFSGPKDIPQSVMEASAASSVATALLSSSRNTLTREKSLPAQQEVTGLEPRIGVFVCHCGTNIAGVVNVNDVIDYAKGLPNVVFTSHTLFTCSQDSQENIRKAISEHKLNRVVVAACTPRTHEPLFQETIQEAGLNPYLFEFANIRDQNAWVHQADPESATQKAKDLVRMAAARSALLEPITPIEIAVNRDALVIGAGISGMSAALNLAQQGFKTYLVERHSELGGQALIQSRDTWRGDDVKAFLSDLKDRVMSHENIEVLTEAEIRAIDGFVGNFTTSINSPKGDRELSHGAVILTTGGRPLSPDEYLYGKSDRVTKWHELEQFFDAHPEKLDQARAVAFIQCVGSREPARPYCSKICCTASVKSAIALKEKRPDLIVYILYRDMRTFGQREELYKKAREMGVIFIRYEADEKPVVDKDEDQGLLITVKDHVLKMPLQIAVDYLNLATAIIPTEGQKQLAQMLKVPLNDEGFYMEAHIKLRPVDFATDGVYVAGLAHYPKPIEESISQAQAAAGRAALLLNKASIQIEPIVSMVDEEKCIGCGLCELSCAFGAIRLKQVPGKGFRAENYSALCKGCGVCAAGCPQKAIDMKHFRDSQIMAVIHAGGAA</sequence>
<dbReference type="PANTHER" id="PTHR43498">
    <property type="entry name" value="FERREDOXIN:COB-COM HETERODISULFIDE REDUCTASE SUBUNIT A"/>
    <property type="match status" value="1"/>
</dbReference>
<dbReference type="Gene3D" id="3.50.50.60">
    <property type="entry name" value="FAD/NAD(P)-binding domain"/>
    <property type="match status" value="4"/>
</dbReference>
<evidence type="ECO:0000256" key="8">
    <source>
        <dbReference type="ARBA" id="ARBA00023014"/>
    </source>
</evidence>
<dbReference type="Pfam" id="PF14691">
    <property type="entry name" value="Fer4_20"/>
    <property type="match status" value="1"/>
</dbReference>
<dbReference type="InterPro" id="IPR017900">
    <property type="entry name" value="4Fe4S_Fe_S_CS"/>
</dbReference>
<evidence type="ECO:0000256" key="7">
    <source>
        <dbReference type="ARBA" id="ARBA00023004"/>
    </source>
</evidence>
<evidence type="ECO:0000256" key="4">
    <source>
        <dbReference type="ARBA" id="ARBA00022723"/>
    </source>
</evidence>
<evidence type="ECO:0000256" key="5">
    <source>
        <dbReference type="ARBA" id="ARBA00022827"/>
    </source>
</evidence>
<dbReference type="SUPFAM" id="SSF51971">
    <property type="entry name" value="Nucleotide-binding domain"/>
    <property type="match status" value="3"/>
</dbReference>
<keyword evidence="5" id="KW-0285">Flavoprotein</keyword>
<dbReference type="PROSITE" id="PS00198">
    <property type="entry name" value="4FE4S_FER_1"/>
    <property type="match status" value="2"/>
</dbReference>
<dbReference type="InterPro" id="IPR028261">
    <property type="entry name" value="DPD_II"/>
</dbReference>
<dbReference type="GO" id="GO:0016491">
    <property type="term" value="F:oxidoreductase activity"/>
    <property type="evidence" value="ECO:0007669"/>
    <property type="project" value="UniProtKB-KW"/>
</dbReference>
<dbReference type="Gene3D" id="3.30.70.20">
    <property type="match status" value="1"/>
</dbReference>
<dbReference type="Gene3D" id="1.10.1060.10">
    <property type="entry name" value="Alpha-helical ferredoxin"/>
    <property type="match status" value="1"/>
</dbReference>
<keyword evidence="5" id="KW-0274">FAD</keyword>
<dbReference type="PRINTS" id="PR00368">
    <property type="entry name" value="FADPNR"/>
</dbReference>
<evidence type="ECO:0000256" key="3">
    <source>
        <dbReference type="ARBA" id="ARBA00022485"/>
    </source>
</evidence>
<dbReference type="InterPro" id="IPR009051">
    <property type="entry name" value="Helical_ferredxn"/>
</dbReference>
<dbReference type="InterPro" id="IPR017896">
    <property type="entry name" value="4Fe4S_Fe-S-bd"/>
</dbReference>
<evidence type="ECO:0000256" key="6">
    <source>
        <dbReference type="ARBA" id="ARBA00023002"/>
    </source>
</evidence>
<protein>
    <recommendedName>
        <fullName evidence="9">4Fe-4S ferredoxin-type domain-containing protein</fullName>
    </recommendedName>
</protein>
<feature type="domain" description="4Fe-4S ferredoxin-type" evidence="9">
    <location>
        <begin position="99"/>
        <end position="129"/>
    </location>
</feature>
<dbReference type="Pfam" id="PF13187">
    <property type="entry name" value="Fer4_9"/>
    <property type="match status" value="1"/>
</dbReference>
<keyword evidence="6" id="KW-0560">Oxidoreductase</keyword>
<reference evidence="10" key="1">
    <citation type="submission" date="2018-01" db="EMBL/GenBank/DDBJ databases">
        <authorList>
            <person name="Regsiter A."/>
            <person name="William W."/>
        </authorList>
    </citation>
    <scope>NUCLEOTIDE SEQUENCE</scope>
    <source>
        <strain evidence="10">TRIP AH-1</strain>
    </source>
</reference>
<keyword evidence="4" id="KW-0479">Metal-binding</keyword>
<keyword evidence="8" id="KW-0411">Iron-sulfur</keyword>
<organism evidence="10">
    <name type="scientific">uncultured Desulfobacterium sp</name>
    <dbReference type="NCBI Taxonomy" id="201089"/>
    <lineage>
        <taxon>Bacteria</taxon>
        <taxon>Pseudomonadati</taxon>
        <taxon>Thermodesulfobacteriota</taxon>
        <taxon>Desulfobacteria</taxon>
        <taxon>Desulfobacterales</taxon>
        <taxon>Desulfobacteriaceae</taxon>
        <taxon>Desulfobacterium</taxon>
        <taxon>environmental samples</taxon>
    </lineage>
</organism>
<dbReference type="GO" id="GO:0051539">
    <property type="term" value="F:4 iron, 4 sulfur cluster binding"/>
    <property type="evidence" value="ECO:0007669"/>
    <property type="project" value="UniProtKB-KW"/>
</dbReference>
<dbReference type="InterPro" id="IPR023753">
    <property type="entry name" value="FAD/NAD-binding_dom"/>
</dbReference>
<feature type="domain" description="4Fe-4S ferredoxin-type" evidence="9">
    <location>
        <begin position="618"/>
        <end position="647"/>
    </location>
</feature>
<dbReference type="EMBL" id="OJIN01000195">
    <property type="protein sequence ID" value="SPD75330.1"/>
    <property type="molecule type" value="Genomic_DNA"/>
</dbReference>
<dbReference type="PROSITE" id="PS51379">
    <property type="entry name" value="4FE4S_FER_2"/>
    <property type="match status" value="4"/>
</dbReference>
<comment type="cofactor">
    <cofactor evidence="1">
        <name>FAD</name>
        <dbReference type="ChEBI" id="CHEBI:57692"/>
    </cofactor>
</comment>
<accession>A0A445N0R1</accession>
<evidence type="ECO:0000256" key="2">
    <source>
        <dbReference type="ARBA" id="ARBA00006561"/>
    </source>
</evidence>
<keyword evidence="3" id="KW-0004">4Fe-4S</keyword>
<evidence type="ECO:0000259" key="9">
    <source>
        <dbReference type="PROSITE" id="PS51379"/>
    </source>
</evidence>
<proteinExistence type="inferred from homology"/>
<dbReference type="InterPro" id="IPR039650">
    <property type="entry name" value="HdrA-like"/>
</dbReference>
<dbReference type="SUPFAM" id="SSF51905">
    <property type="entry name" value="FAD/NAD(P)-binding domain"/>
    <property type="match status" value="1"/>
</dbReference>
<dbReference type="PANTHER" id="PTHR43498:SF1">
    <property type="entry name" value="COB--COM HETERODISULFIDE REDUCTASE IRON-SULFUR SUBUNIT A"/>
    <property type="match status" value="1"/>
</dbReference>
<feature type="domain" description="4Fe-4S ferredoxin-type" evidence="9">
    <location>
        <begin position="1440"/>
        <end position="1469"/>
    </location>
</feature>
<dbReference type="InterPro" id="IPR036188">
    <property type="entry name" value="FAD/NAD-bd_sf"/>
</dbReference>
<evidence type="ECO:0000256" key="1">
    <source>
        <dbReference type="ARBA" id="ARBA00001974"/>
    </source>
</evidence>
<dbReference type="PRINTS" id="PR00469">
    <property type="entry name" value="PNDRDTASEII"/>
</dbReference>
<keyword evidence="7" id="KW-0408">Iron</keyword>
<feature type="domain" description="4Fe-4S ferredoxin-type" evidence="9">
    <location>
        <begin position="1406"/>
        <end position="1435"/>
    </location>
</feature>
<dbReference type="SUPFAM" id="SSF54862">
    <property type="entry name" value="4Fe-4S ferredoxins"/>
    <property type="match status" value="1"/>
</dbReference>
<comment type="similarity">
    <text evidence="2">Belongs to the HdrA family.</text>
</comment>
<name>A0A445N0R1_9BACT</name>
<gene>
    <name evidence="10" type="ORF">PITCH_A520035</name>
</gene>
<dbReference type="GO" id="GO:0046872">
    <property type="term" value="F:metal ion binding"/>
    <property type="evidence" value="ECO:0007669"/>
    <property type="project" value="UniProtKB-KW"/>
</dbReference>
<dbReference type="Pfam" id="PF07992">
    <property type="entry name" value="Pyr_redox_2"/>
    <property type="match status" value="2"/>
</dbReference>
<evidence type="ECO:0000313" key="10">
    <source>
        <dbReference type="EMBL" id="SPD75330.1"/>
    </source>
</evidence>